<feature type="signal peptide" evidence="5">
    <location>
        <begin position="1"/>
        <end position="33"/>
    </location>
</feature>
<keyword evidence="1" id="KW-0677">Repeat</keyword>
<evidence type="ECO:0000256" key="1">
    <source>
        <dbReference type="ARBA" id="ARBA00022737"/>
    </source>
</evidence>
<feature type="compositionally biased region" description="Polar residues" evidence="4">
    <location>
        <begin position="691"/>
        <end position="705"/>
    </location>
</feature>
<dbReference type="CDD" id="cd00033">
    <property type="entry name" value="CCP"/>
    <property type="match status" value="4"/>
</dbReference>
<feature type="region of interest" description="Disordered" evidence="4">
    <location>
        <begin position="431"/>
        <end position="705"/>
    </location>
</feature>
<evidence type="ECO:0000256" key="2">
    <source>
        <dbReference type="ARBA" id="ARBA00023157"/>
    </source>
</evidence>
<feature type="compositionally biased region" description="Polar residues" evidence="4">
    <location>
        <begin position="335"/>
        <end position="349"/>
    </location>
</feature>
<dbReference type="GeneTree" id="ENSGT00940000162307"/>
<sequence length="883" mass="94079">MGPARRSVPAALRFLGGLSVPLLLLLCPPAAQGGCSLPPEVPNAHPTLSDGDLKSFPEGTTVTYKCNEGFVKVPGKPDSVICLGNNQWSEVAAFCNRSCDVPPRLRFASLKRSFSKQNYFPEGFVVEYDCRPGYRRNQTLSDKLTCLQNFTWSTPDEFCKKKSCPTPGDITHGHVSITTDILYGASISFSCDTGYRLVGSAFSYCSLADQAVEWSDPLPKCEEIVCPEPQEISNGTIQNPRKTYVYQQSVKYQCNQGFTLIGENSIYCTVKDDQGEWSGLPPECKENSQISKGMPTVQKPSMASVPSTRVPSAPQKTTTVNVPGTKAPSPPHKATTVNVPATEAPSTPQKPIRANVPGTEAPSTPHKPTTVNVPGTGAPSTSQTPTTTNVPGTRVPSAPQKPTTINAPATKAPSIPQKFNTVNVSATEVLLPPQKSNTTNASATKSPSTPQKPDTINSSATEALPTPQKPSIVNVSATKAPSTSQKPNTINISATKLPSTPQKPDTLNSSATETLPTSQNPSTVNVSATKAPSTSQKPNTISSSAMEALPTPQKPNTINISATKLPSTPQKPDTLNSSATETLPTSQNPSTVNVSATKAPSTPHKPNTISSSATRALPTPEKPTTVNVPGTKALPTPQKSTKINSSTTKSQPTPQKPTTANDSATAKKFPVSNAVSTETPPAAQKPIVANASATQAIPATRRSTTAKISFTQSVPATQKSTAVHAPATKGFHTTKRLTSAHITAKQTSAVVPRATTHFRSTSSHKGRGTPSSDANIAAIGKFGSSAVKRNCRHCGMYNPYSWKRILSFKCLRNTIKMQCLRVSKRKQVNPFYRRIWWTPLGTRYVPKYSQPCSCSKVVLGQLQIMWPVNQVLLNAYCLNASSG</sequence>
<dbReference type="PANTHER" id="PTHR45656:SF15">
    <property type="entry name" value="SUSHI DOMAIN-CONTAINING PROTEIN"/>
    <property type="match status" value="1"/>
</dbReference>
<dbReference type="SUPFAM" id="SSF57535">
    <property type="entry name" value="Complement control module/SCR domain"/>
    <property type="match status" value="4"/>
</dbReference>
<evidence type="ECO:0000313" key="7">
    <source>
        <dbReference type="Ensembl" id="ENSFCTP00005006563.1"/>
    </source>
</evidence>
<comment type="caution">
    <text evidence="3">Lacks conserved residue(s) required for the propagation of feature annotation.</text>
</comment>
<dbReference type="Ensembl" id="ENSFCTT00005010552.1">
    <property type="protein sequence ID" value="ENSFCTP00005006563.1"/>
    <property type="gene ID" value="ENSFCTG00005003917.1"/>
</dbReference>
<feature type="compositionally biased region" description="Polar residues" evidence="4">
    <location>
        <begin position="469"/>
        <end position="545"/>
    </location>
</feature>
<keyword evidence="2" id="KW-1015">Disulfide bond</keyword>
<dbReference type="Gene3D" id="2.10.70.10">
    <property type="entry name" value="Complement Module, domain 1"/>
    <property type="match status" value="4"/>
</dbReference>
<dbReference type="InterPro" id="IPR051277">
    <property type="entry name" value="SEZ6_CSMD_C4BPB_Regulators"/>
</dbReference>
<feature type="compositionally biased region" description="Polar residues" evidence="4">
    <location>
        <begin position="366"/>
        <end position="391"/>
    </location>
</feature>
<gene>
    <name evidence="7" type="primary">CD55</name>
</gene>
<evidence type="ECO:0000259" key="6">
    <source>
        <dbReference type="PROSITE" id="PS50923"/>
    </source>
</evidence>
<feature type="region of interest" description="Disordered" evidence="4">
    <location>
        <begin position="286"/>
        <end position="416"/>
    </location>
</feature>
<feature type="compositionally biased region" description="Low complexity" evidence="4">
    <location>
        <begin position="639"/>
        <end position="659"/>
    </location>
</feature>
<evidence type="ECO:0000256" key="5">
    <source>
        <dbReference type="SAM" id="SignalP"/>
    </source>
</evidence>
<feature type="domain" description="Sushi" evidence="6">
    <location>
        <begin position="33"/>
        <end position="95"/>
    </location>
</feature>
<feature type="chain" id="PRO_5045985047" description="Sushi domain-containing protein" evidence="5">
    <location>
        <begin position="34"/>
        <end position="883"/>
    </location>
</feature>
<feature type="region of interest" description="Disordered" evidence="4">
    <location>
        <begin position="752"/>
        <end position="773"/>
    </location>
</feature>
<name>A0ABI7W877_FELCA</name>
<dbReference type="PANTHER" id="PTHR45656">
    <property type="entry name" value="PROTEIN CBR-CLEC-78"/>
    <property type="match status" value="1"/>
</dbReference>
<dbReference type="Pfam" id="PF00084">
    <property type="entry name" value="Sushi"/>
    <property type="match status" value="4"/>
</dbReference>
<keyword evidence="3" id="KW-0768">Sushi</keyword>
<keyword evidence="8" id="KW-1185">Reference proteome</keyword>
<reference evidence="7 8" key="1">
    <citation type="submission" date="2021-02" db="EMBL/GenBank/DDBJ databases">
        <title>Safari Cat Assemblies.</title>
        <authorList>
            <person name="Bredemeyer K.R."/>
            <person name="Murphy W.J."/>
        </authorList>
    </citation>
    <scope>NUCLEOTIDE SEQUENCE [LARGE SCALE GENOMIC DNA]</scope>
</reference>
<organism evidence="7 8">
    <name type="scientific">Felis catus</name>
    <name type="common">Cat</name>
    <name type="synonym">Felis silvestris catus</name>
    <dbReference type="NCBI Taxonomy" id="9685"/>
    <lineage>
        <taxon>Eukaryota</taxon>
        <taxon>Metazoa</taxon>
        <taxon>Chordata</taxon>
        <taxon>Craniata</taxon>
        <taxon>Vertebrata</taxon>
        <taxon>Euteleostomi</taxon>
        <taxon>Mammalia</taxon>
        <taxon>Eutheria</taxon>
        <taxon>Laurasiatheria</taxon>
        <taxon>Carnivora</taxon>
        <taxon>Feliformia</taxon>
        <taxon>Felidae</taxon>
        <taxon>Felinae</taxon>
        <taxon>Felis</taxon>
    </lineage>
</organism>
<keyword evidence="5" id="KW-0732">Signal</keyword>
<dbReference type="InterPro" id="IPR035976">
    <property type="entry name" value="Sushi/SCR/CCP_sf"/>
</dbReference>
<feature type="compositionally biased region" description="Polar residues" evidence="4">
    <location>
        <begin position="554"/>
        <end position="614"/>
    </location>
</feature>
<proteinExistence type="predicted"/>
<evidence type="ECO:0000313" key="8">
    <source>
        <dbReference type="Proteomes" id="UP000823872"/>
    </source>
</evidence>
<dbReference type="SMART" id="SM00032">
    <property type="entry name" value="CCP"/>
    <property type="match status" value="4"/>
</dbReference>
<evidence type="ECO:0000256" key="4">
    <source>
        <dbReference type="SAM" id="MobiDB-lite"/>
    </source>
</evidence>
<accession>A0ABI7W877</accession>
<feature type="domain" description="Sushi" evidence="6">
    <location>
        <begin position="224"/>
        <end position="286"/>
    </location>
</feature>
<feature type="compositionally biased region" description="Polar residues" evidence="4">
    <location>
        <begin position="434"/>
        <end position="461"/>
    </location>
</feature>
<dbReference type="PROSITE" id="PS50923">
    <property type="entry name" value="SUSHI"/>
    <property type="match status" value="4"/>
</dbReference>
<feature type="domain" description="Sushi" evidence="6">
    <location>
        <begin position="97"/>
        <end position="161"/>
    </location>
</feature>
<evidence type="ECO:0000256" key="3">
    <source>
        <dbReference type="PROSITE-ProRule" id="PRU00302"/>
    </source>
</evidence>
<protein>
    <recommendedName>
        <fullName evidence="6">Sushi domain-containing protein</fullName>
    </recommendedName>
</protein>
<reference evidence="7" key="2">
    <citation type="submission" date="2025-08" db="UniProtKB">
        <authorList>
            <consortium name="Ensembl"/>
        </authorList>
    </citation>
    <scope>IDENTIFICATION</scope>
    <source>
        <strain evidence="7">breed Abyssinian</strain>
    </source>
</reference>
<feature type="domain" description="Sushi" evidence="6">
    <location>
        <begin position="162"/>
        <end position="223"/>
    </location>
</feature>
<dbReference type="InterPro" id="IPR000436">
    <property type="entry name" value="Sushi_SCR_CCP_dom"/>
</dbReference>
<dbReference type="Proteomes" id="UP000823872">
    <property type="component" value="Chromosome F1"/>
</dbReference>
<feature type="compositionally biased region" description="Polar residues" evidence="4">
    <location>
        <begin position="298"/>
        <end position="322"/>
    </location>
</feature>
<reference evidence="7" key="3">
    <citation type="submission" date="2025-09" db="UniProtKB">
        <authorList>
            <consortium name="Ensembl"/>
        </authorList>
    </citation>
    <scope>IDENTIFICATION</scope>
    <source>
        <strain evidence="7">breed Abyssinian</strain>
    </source>
</reference>